<dbReference type="OrthoDB" id="5572373at2"/>
<organism evidence="1 2">
    <name type="scientific">Micromonospora orduensis</name>
    <dbReference type="NCBI Taxonomy" id="1420891"/>
    <lineage>
        <taxon>Bacteria</taxon>
        <taxon>Bacillati</taxon>
        <taxon>Actinomycetota</taxon>
        <taxon>Actinomycetes</taxon>
        <taxon>Micromonosporales</taxon>
        <taxon>Micromonosporaceae</taxon>
        <taxon>Micromonospora</taxon>
    </lineage>
</organism>
<dbReference type="InterPro" id="IPR037883">
    <property type="entry name" value="Knr4/Smi1-like_sf"/>
</dbReference>
<comment type="caution">
    <text evidence="1">The sequence shown here is derived from an EMBL/GenBank/DDBJ whole genome shotgun (WGS) entry which is preliminary data.</text>
</comment>
<keyword evidence="2" id="KW-1185">Reference proteome</keyword>
<gene>
    <name evidence="1" type="ORF">FHG89_10130</name>
</gene>
<proteinExistence type="predicted"/>
<evidence type="ECO:0000313" key="2">
    <source>
        <dbReference type="Proteomes" id="UP000306145"/>
    </source>
</evidence>
<dbReference type="RefSeq" id="WP_139584117.1">
    <property type="nucleotide sequence ID" value="NZ_VDFY01000129.1"/>
</dbReference>
<reference evidence="1 2" key="1">
    <citation type="submission" date="2019-06" db="EMBL/GenBank/DDBJ databases">
        <title>Micromonospora ordensis sp. nov., isolated from deep marine sediment.</title>
        <authorList>
            <person name="Veyisoglu A."/>
            <person name="Carro L."/>
            <person name="Klenk H.-P."/>
            <person name="Sahin N."/>
        </authorList>
    </citation>
    <scope>NUCLEOTIDE SEQUENCE [LARGE SCALE GENOMIC DNA]</scope>
    <source>
        <strain evidence="1 2">S2509</strain>
    </source>
</reference>
<evidence type="ECO:0008006" key="3">
    <source>
        <dbReference type="Google" id="ProtNLM"/>
    </source>
</evidence>
<dbReference type="EMBL" id="VDFY01000129">
    <property type="protein sequence ID" value="TNH29932.1"/>
    <property type="molecule type" value="Genomic_DNA"/>
</dbReference>
<sequence>MNDQVTWIERIIDVTGWRQEPEGGASWGEVEAELGVALPTDFKELCRRFVPGLFYGYLDLLRSPGEHESWELLSRWAFCRSESYAQLYAPYGIYGSDTGSGLIQWGGDQVEGQYCWLADRFTEPDSWPVVAQKLAGGPWQRFDMPTTDFIYRMIADPGFTPFTVAAPPRRPFYLPRGQTISSAEQWDALTTPNRES</sequence>
<dbReference type="AlphaFoldDB" id="A0A5C4QSE2"/>
<accession>A0A5C4QSE2</accession>
<name>A0A5C4QSE2_9ACTN</name>
<evidence type="ECO:0000313" key="1">
    <source>
        <dbReference type="EMBL" id="TNH29932.1"/>
    </source>
</evidence>
<protein>
    <recommendedName>
        <fullName evidence="3">SMI1/KNR4 family protein</fullName>
    </recommendedName>
</protein>
<dbReference type="SUPFAM" id="SSF160631">
    <property type="entry name" value="SMI1/KNR4-like"/>
    <property type="match status" value="1"/>
</dbReference>
<dbReference type="Proteomes" id="UP000306145">
    <property type="component" value="Unassembled WGS sequence"/>
</dbReference>